<gene>
    <name evidence="5" type="ORF">TCLT_LOCUS4252</name>
</gene>
<dbReference type="InterPro" id="IPR014752">
    <property type="entry name" value="Arrestin-like_C"/>
</dbReference>
<accession>A0A0N5CVD3</accession>
<feature type="region of interest" description="Disordered" evidence="2">
    <location>
        <begin position="195"/>
        <end position="224"/>
    </location>
</feature>
<dbReference type="Proteomes" id="UP000276776">
    <property type="component" value="Unassembled WGS sequence"/>
</dbReference>
<dbReference type="InterPro" id="IPR050357">
    <property type="entry name" value="Arrestin_domain-protein"/>
</dbReference>
<feature type="domain" description="Arrestin-like N-terminal" evidence="3">
    <location>
        <begin position="36"/>
        <end position="135"/>
    </location>
</feature>
<evidence type="ECO:0000256" key="1">
    <source>
        <dbReference type="ARBA" id="ARBA00005298"/>
    </source>
</evidence>
<dbReference type="PANTHER" id="PTHR11188">
    <property type="entry name" value="ARRESTIN DOMAIN CONTAINING PROTEIN"/>
    <property type="match status" value="1"/>
</dbReference>
<reference evidence="5 6" key="2">
    <citation type="submission" date="2018-11" db="EMBL/GenBank/DDBJ databases">
        <authorList>
            <consortium name="Pathogen Informatics"/>
        </authorList>
    </citation>
    <scope>NUCLEOTIDE SEQUENCE [LARGE SCALE GENOMIC DNA]</scope>
</reference>
<dbReference type="InterPro" id="IPR014756">
    <property type="entry name" value="Ig_E-set"/>
</dbReference>
<dbReference type="Gene3D" id="2.60.40.640">
    <property type="match status" value="2"/>
</dbReference>
<dbReference type="PANTHER" id="PTHR11188:SF51">
    <property type="entry name" value="ARRESTIN DOMAIN-CONTAINING PROTEIN 15"/>
    <property type="match status" value="1"/>
</dbReference>
<feature type="compositionally biased region" description="Polar residues" evidence="2">
    <location>
        <begin position="206"/>
        <end position="217"/>
    </location>
</feature>
<sequence>MPSITLNILLESTRVLAGEEMYARILLDSTQSEAIVTEFYTKIEGCGRTGWVNIHTDKIYENEETYLKTHIPLLETGTILPMGRHQFPLRIMVPKDSPSSYESEFGSIRYTIQVVLKTNSEQSSCTETFPFTVISRSFFDDFPEHIMRRIEYKDDVDFTCCTLPFGVVLLKIMIPRSIFQLGEMSRKVVAKSYSSSDDNSEDLVTGISNPEESPNSDRSLDKSPDKDHLIVQPFFFNDDIIGQKYVESARLPGARRVRGTQIVWEGTQNVLELPILGHFRTYEKRTDRARPNPWRRHGALMKIYEIGGWISKMEKQQISRRNRKYFYVKAGSKPCNAPSRPPISIRESKFLPASSISILPTTTRSVDELAYVAAVHIQEAIQNALSVLLNSQQIRTTTLRNKADDVGEGGSCSSMKMTSFARSLQTLQCCVKIKNRTRKTLKACSLLIVLKTIYEAVSRYEHIKEKKLSEQVIGSSGLGSVKFRSQSKFLDCYLKIPENYPPTQIYNRNSFESHIIAISYALKFTAFPGLICIRTKANLK</sequence>
<evidence type="ECO:0000259" key="4">
    <source>
        <dbReference type="Pfam" id="PF02752"/>
    </source>
</evidence>
<evidence type="ECO:0000313" key="6">
    <source>
        <dbReference type="Proteomes" id="UP000276776"/>
    </source>
</evidence>
<comment type="similarity">
    <text evidence="1">Belongs to the arrestin family.</text>
</comment>
<dbReference type="Pfam" id="PF02752">
    <property type="entry name" value="Arrestin_C"/>
    <property type="match status" value="1"/>
</dbReference>
<dbReference type="GO" id="GO:0005737">
    <property type="term" value="C:cytoplasm"/>
    <property type="evidence" value="ECO:0007669"/>
    <property type="project" value="TreeGrafter"/>
</dbReference>
<dbReference type="WBParaSite" id="TCLT_0000426301-mRNA-1">
    <property type="protein sequence ID" value="TCLT_0000426301-mRNA-1"/>
    <property type="gene ID" value="TCLT_0000426301"/>
</dbReference>
<reference evidence="7" key="1">
    <citation type="submission" date="2017-02" db="UniProtKB">
        <authorList>
            <consortium name="WormBaseParasite"/>
        </authorList>
    </citation>
    <scope>IDENTIFICATION</scope>
</reference>
<evidence type="ECO:0000259" key="3">
    <source>
        <dbReference type="Pfam" id="PF00339"/>
    </source>
</evidence>
<proteinExistence type="inferred from homology"/>
<evidence type="ECO:0000313" key="5">
    <source>
        <dbReference type="EMBL" id="VDN01334.1"/>
    </source>
</evidence>
<dbReference type="OrthoDB" id="2333384at2759"/>
<dbReference type="Pfam" id="PF00339">
    <property type="entry name" value="Arrestin_N"/>
    <property type="match status" value="1"/>
</dbReference>
<feature type="domain" description="Arrestin C-terminal-like" evidence="4">
    <location>
        <begin position="426"/>
        <end position="529"/>
    </location>
</feature>
<dbReference type="GO" id="GO:0015031">
    <property type="term" value="P:protein transport"/>
    <property type="evidence" value="ECO:0007669"/>
    <property type="project" value="TreeGrafter"/>
</dbReference>
<evidence type="ECO:0000313" key="7">
    <source>
        <dbReference type="WBParaSite" id="TCLT_0000426301-mRNA-1"/>
    </source>
</evidence>
<dbReference type="InterPro" id="IPR011021">
    <property type="entry name" value="Arrestin-like_N"/>
</dbReference>
<dbReference type="EMBL" id="UYYF01004281">
    <property type="protein sequence ID" value="VDN01334.1"/>
    <property type="molecule type" value="Genomic_DNA"/>
</dbReference>
<dbReference type="STRING" id="103827.A0A0N5CVD3"/>
<keyword evidence="6" id="KW-1185">Reference proteome</keyword>
<evidence type="ECO:0000256" key="2">
    <source>
        <dbReference type="SAM" id="MobiDB-lite"/>
    </source>
</evidence>
<protein>
    <submittedName>
        <fullName evidence="7">Arrestin_N domain-containing protein</fullName>
    </submittedName>
</protein>
<organism evidence="7">
    <name type="scientific">Thelazia callipaeda</name>
    <name type="common">Oriental eyeworm</name>
    <name type="synonym">Parasitic nematode</name>
    <dbReference type="NCBI Taxonomy" id="103827"/>
    <lineage>
        <taxon>Eukaryota</taxon>
        <taxon>Metazoa</taxon>
        <taxon>Ecdysozoa</taxon>
        <taxon>Nematoda</taxon>
        <taxon>Chromadorea</taxon>
        <taxon>Rhabditida</taxon>
        <taxon>Spirurina</taxon>
        <taxon>Spiruromorpha</taxon>
        <taxon>Thelazioidea</taxon>
        <taxon>Thelaziidae</taxon>
        <taxon>Thelazia</taxon>
    </lineage>
</organism>
<dbReference type="AlphaFoldDB" id="A0A0N5CVD3"/>
<dbReference type="SUPFAM" id="SSF81296">
    <property type="entry name" value="E set domains"/>
    <property type="match status" value="1"/>
</dbReference>
<name>A0A0N5CVD3_THECL</name>
<dbReference type="InterPro" id="IPR011022">
    <property type="entry name" value="Arrestin_C-like"/>
</dbReference>